<dbReference type="Pfam" id="PF13302">
    <property type="entry name" value="Acetyltransf_3"/>
    <property type="match status" value="1"/>
</dbReference>
<dbReference type="InterPro" id="IPR000182">
    <property type="entry name" value="GNAT_dom"/>
</dbReference>
<dbReference type="Proteomes" id="UP000325462">
    <property type="component" value="Chromosome"/>
</dbReference>
<dbReference type="CDD" id="cd04301">
    <property type="entry name" value="NAT_SF"/>
    <property type="match status" value="1"/>
</dbReference>
<keyword evidence="7" id="KW-1185">Reference proteome</keyword>
<feature type="domain" description="N-acetyltransferase" evidence="1">
    <location>
        <begin position="2"/>
        <end position="166"/>
    </location>
</feature>
<reference evidence="3 7" key="3">
    <citation type="submission" date="2019-07" db="EMBL/GenBank/DDBJ databases">
        <title>Comparative genome analysis of staphylococcus lugdunensis shows clonal complex-dependent diversity of the putative virulence factor, ess/type vii locus.</title>
        <authorList>
            <person name="Lebeurre J."/>
            <person name="Dahyot S."/>
            <person name="Diene S."/>
            <person name="Paulay A."/>
            <person name="Aubourg M."/>
            <person name="Argemi X."/>
            <person name="Giard J.-C."/>
            <person name="Tournier I."/>
            <person name="Francois P."/>
            <person name="Pestel-Caron M."/>
        </authorList>
    </citation>
    <scope>NUCLEOTIDE SEQUENCE [LARGE SCALE GENOMIC DNA]</scope>
    <source>
        <strain evidence="3 7">SL13</strain>
    </source>
</reference>
<dbReference type="STRING" id="28035.B6N84_11535"/>
<dbReference type="PANTHER" id="PTHR39173:SF1">
    <property type="entry name" value="ACETYLTRANSFERASE"/>
    <property type="match status" value="1"/>
</dbReference>
<dbReference type="Gene3D" id="3.40.630.30">
    <property type="match status" value="1"/>
</dbReference>
<dbReference type="PANTHER" id="PTHR39173">
    <property type="entry name" value="ACETYLTRANSFERASE"/>
    <property type="match status" value="1"/>
</dbReference>
<dbReference type="Proteomes" id="UP000070063">
    <property type="component" value="Unassembled WGS sequence"/>
</dbReference>
<dbReference type="Proteomes" id="UP000293637">
    <property type="component" value="Unassembled WGS sequence"/>
</dbReference>
<dbReference type="EMBL" id="SCHB01000005">
    <property type="protein sequence ID" value="TBW71823.1"/>
    <property type="molecule type" value="Genomic_DNA"/>
</dbReference>
<organism evidence="4 6">
    <name type="scientific">Staphylococcus lugdunensis</name>
    <dbReference type="NCBI Taxonomy" id="28035"/>
    <lineage>
        <taxon>Bacteria</taxon>
        <taxon>Bacillati</taxon>
        <taxon>Bacillota</taxon>
        <taxon>Bacilli</taxon>
        <taxon>Bacillales</taxon>
        <taxon>Staphylococcaceae</taxon>
        <taxon>Staphylococcus</taxon>
    </lineage>
</organism>
<dbReference type="GeneID" id="58090535"/>
<accession>A0A133PZW0</accession>
<dbReference type="PROSITE" id="PS51186">
    <property type="entry name" value="GNAT"/>
    <property type="match status" value="1"/>
</dbReference>
<evidence type="ECO:0000313" key="4">
    <source>
        <dbReference type="EMBL" id="TBW71823.1"/>
    </source>
</evidence>
<evidence type="ECO:0000313" key="7">
    <source>
        <dbReference type="Proteomes" id="UP000325462"/>
    </source>
</evidence>
<dbReference type="GO" id="GO:0016747">
    <property type="term" value="F:acyltransferase activity, transferring groups other than amino-acyl groups"/>
    <property type="evidence" value="ECO:0007669"/>
    <property type="project" value="InterPro"/>
</dbReference>
<evidence type="ECO:0000313" key="3">
    <source>
        <dbReference type="EMBL" id="QEX38262.1"/>
    </source>
</evidence>
<evidence type="ECO:0000259" key="1">
    <source>
        <dbReference type="PROSITE" id="PS51186"/>
    </source>
</evidence>
<dbReference type="OMA" id="YEYSKQI"/>
<proteinExistence type="predicted"/>
<evidence type="ECO:0000313" key="5">
    <source>
        <dbReference type="Proteomes" id="UP000070063"/>
    </source>
</evidence>
<name>A0A133PZW0_STALU</name>
<evidence type="ECO:0000313" key="2">
    <source>
        <dbReference type="EMBL" id="KXA36148.1"/>
    </source>
</evidence>
<keyword evidence="4" id="KW-0808">Transferase</keyword>
<reference evidence="4 6" key="2">
    <citation type="journal article" date="2019" name="Sci. Transl. Med.">
        <title>Quorum sensing between bacterial species on the skin protects against epidermal injury in atopic dermatitis.</title>
        <authorList>
            <person name="Williams M.R."/>
        </authorList>
    </citation>
    <scope>NUCLEOTIDE SEQUENCE [LARGE SCALE GENOMIC DNA]</scope>
    <source>
        <strain evidence="4 6">E7</strain>
    </source>
</reference>
<dbReference type="EMBL" id="CP041722">
    <property type="protein sequence ID" value="QEX38262.1"/>
    <property type="molecule type" value="Genomic_DNA"/>
</dbReference>
<protein>
    <submittedName>
        <fullName evidence="2">Acetyltransferase, GNAT family</fullName>
    </submittedName>
    <submittedName>
        <fullName evidence="4">GNAT family N-acetyltransferase</fullName>
    </submittedName>
</protein>
<dbReference type="InterPro" id="IPR016181">
    <property type="entry name" value="Acyl_CoA_acyltransferase"/>
</dbReference>
<dbReference type="RefSeq" id="WP_002459927.1">
    <property type="nucleotide sequence ID" value="NZ_AP021848.1"/>
</dbReference>
<dbReference type="SUPFAM" id="SSF55729">
    <property type="entry name" value="Acyl-CoA N-acyltransferases (Nat)"/>
    <property type="match status" value="1"/>
</dbReference>
<evidence type="ECO:0000313" key="6">
    <source>
        <dbReference type="Proteomes" id="UP000293637"/>
    </source>
</evidence>
<sequence length="168" mass="19248">MLELRPLRNKDEVALRHYVEAWYHNNEPIVPNNTDLANYTSFKHMVEELNNKGVHKDWVPTTTLFCFKNDEIVGAVDIRHQLNQRLTNIGGHVGYGVVKSQRGQGIALYMLKEAKKILKELNVDKVLMTCNPKNYASQAVIKHCAGYEIAPYIKKNGQLVSRFEIPND</sequence>
<gene>
    <name evidence="4" type="ORF">EQ812_08435</name>
    <name evidence="3" type="ORF">FO454_04785</name>
    <name evidence="2" type="ORF">HMPREF3225_02376</name>
</gene>
<reference evidence="2 5" key="1">
    <citation type="submission" date="2016-01" db="EMBL/GenBank/DDBJ databases">
        <authorList>
            <person name="Mitreva M."/>
            <person name="Pepin K.H."/>
            <person name="Mihindukulasuriya K.A."/>
            <person name="Fulton R."/>
            <person name="Fronick C."/>
            <person name="O'Laughlin M."/>
            <person name="Miner T."/>
            <person name="Herter B."/>
            <person name="Rosa B.A."/>
            <person name="Cordes M."/>
            <person name="Tomlinson C."/>
            <person name="Wollam A."/>
            <person name="Palsikar V.B."/>
            <person name="Mardis E.R."/>
            <person name="Wilson R.K."/>
        </authorList>
    </citation>
    <scope>NUCLEOTIDE SEQUENCE [LARGE SCALE GENOMIC DNA]</scope>
    <source>
        <strain evidence="2 5">MJR7738</strain>
    </source>
</reference>
<dbReference type="eggNOG" id="COG3981">
    <property type="taxonomic scope" value="Bacteria"/>
</dbReference>
<dbReference type="EMBL" id="LRQI01000095">
    <property type="protein sequence ID" value="KXA36148.1"/>
    <property type="molecule type" value="Genomic_DNA"/>
</dbReference>
<dbReference type="AlphaFoldDB" id="A0A133PZW0"/>